<evidence type="ECO:0000313" key="2">
    <source>
        <dbReference type="Proteomes" id="UP001497680"/>
    </source>
</evidence>
<reference evidence="1 2" key="1">
    <citation type="journal article" date="2022" name="New Phytol.">
        <title>Ecological generalism drives hyperdiversity of secondary metabolite gene clusters in xylarialean endophytes.</title>
        <authorList>
            <person name="Franco M.E.E."/>
            <person name="Wisecaver J.H."/>
            <person name="Arnold A.E."/>
            <person name="Ju Y.M."/>
            <person name="Slot J.C."/>
            <person name="Ahrendt S."/>
            <person name="Moore L.P."/>
            <person name="Eastman K.E."/>
            <person name="Scott K."/>
            <person name="Konkel Z."/>
            <person name="Mondo S.J."/>
            <person name="Kuo A."/>
            <person name="Hayes R.D."/>
            <person name="Haridas S."/>
            <person name="Andreopoulos B."/>
            <person name="Riley R."/>
            <person name="LaButti K."/>
            <person name="Pangilinan J."/>
            <person name="Lipzen A."/>
            <person name="Amirebrahimi M."/>
            <person name="Yan J."/>
            <person name="Adam C."/>
            <person name="Keymanesh K."/>
            <person name="Ng V."/>
            <person name="Louie K."/>
            <person name="Northen T."/>
            <person name="Drula E."/>
            <person name="Henrissat B."/>
            <person name="Hsieh H.M."/>
            <person name="Youens-Clark K."/>
            <person name="Lutzoni F."/>
            <person name="Miadlikowska J."/>
            <person name="Eastwood D.C."/>
            <person name="Hamelin R.C."/>
            <person name="Grigoriev I.V."/>
            <person name="U'Ren J.M."/>
        </authorList>
    </citation>
    <scope>NUCLEOTIDE SEQUENCE [LARGE SCALE GENOMIC DNA]</scope>
    <source>
        <strain evidence="1 2">ER1909</strain>
    </source>
</reference>
<name>A0ACC0CKP7_9PEZI</name>
<proteinExistence type="predicted"/>
<comment type="caution">
    <text evidence="1">The sequence shown here is derived from an EMBL/GenBank/DDBJ whole genome shotgun (WGS) entry which is preliminary data.</text>
</comment>
<evidence type="ECO:0000313" key="1">
    <source>
        <dbReference type="EMBL" id="KAI6081028.1"/>
    </source>
</evidence>
<dbReference type="Proteomes" id="UP001497680">
    <property type="component" value="Unassembled WGS sequence"/>
</dbReference>
<protein>
    <submittedName>
        <fullName evidence="1">NAD(P)-binding protein</fullName>
    </submittedName>
</protein>
<accession>A0ACC0CKP7</accession>
<sequence>MAEGKWTLEKELESLSYPPVAPDWGSNFTTTIRHDTYEHINPLTKSDCTGKCVLVTGGNKGIGKGVAQSYARAGASHIAITSRSDIPEVVAEIEKAATDAGRDKPAVLVLRMDVTVSSSVKSAAQSLQTAWGRLDILIGNAGYLAKYEKMLDSDEDEWWRSYEVNMRGSYLVAKSFLPLMLKGGDKTIINMSSTGAMHFHAGGSSYQISKFALLRFTEYLMAEYGDKGLLSYSVHPGGVATDLARGLPKQTQAWLKCTPALSGDTIAFLTSQRQDWLAGRYLSAMWDMAEFFDKKDEIIGKDSLKMKMTF</sequence>
<keyword evidence="2" id="KW-1185">Reference proteome</keyword>
<gene>
    <name evidence="1" type="ORF">F4821DRAFT_250256</name>
</gene>
<organism evidence="1 2">
    <name type="scientific">Hypoxylon rubiginosum</name>
    <dbReference type="NCBI Taxonomy" id="110542"/>
    <lineage>
        <taxon>Eukaryota</taxon>
        <taxon>Fungi</taxon>
        <taxon>Dikarya</taxon>
        <taxon>Ascomycota</taxon>
        <taxon>Pezizomycotina</taxon>
        <taxon>Sordariomycetes</taxon>
        <taxon>Xylariomycetidae</taxon>
        <taxon>Xylariales</taxon>
        <taxon>Hypoxylaceae</taxon>
        <taxon>Hypoxylon</taxon>
    </lineage>
</organism>
<dbReference type="EMBL" id="MU394411">
    <property type="protein sequence ID" value="KAI6081028.1"/>
    <property type="molecule type" value="Genomic_DNA"/>
</dbReference>